<dbReference type="PANTHER" id="PTHR30537">
    <property type="entry name" value="HTH-TYPE TRANSCRIPTIONAL REGULATOR"/>
    <property type="match status" value="1"/>
</dbReference>
<evidence type="ECO:0000313" key="6">
    <source>
        <dbReference type="EMBL" id="SUQ63172.1"/>
    </source>
</evidence>
<dbReference type="RefSeq" id="WP_115086742.1">
    <property type="nucleotide sequence ID" value="NZ_CBCSFG010000011.1"/>
</dbReference>
<keyword evidence="7" id="KW-1185">Reference proteome</keyword>
<dbReference type="Gene3D" id="3.40.190.10">
    <property type="entry name" value="Periplasmic binding protein-like II"/>
    <property type="match status" value="2"/>
</dbReference>
<dbReference type="GO" id="GO:0003700">
    <property type="term" value="F:DNA-binding transcription factor activity"/>
    <property type="evidence" value="ECO:0007669"/>
    <property type="project" value="InterPro"/>
</dbReference>
<gene>
    <name evidence="6" type="primary">gcvA5</name>
    <name evidence="6" type="ORF">CCOS864_02622</name>
</gene>
<dbReference type="InterPro" id="IPR005119">
    <property type="entry name" value="LysR_subst-bd"/>
</dbReference>
<evidence type="ECO:0000256" key="4">
    <source>
        <dbReference type="ARBA" id="ARBA00023163"/>
    </source>
</evidence>
<dbReference type="SUPFAM" id="SSF53850">
    <property type="entry name" value="Periplasmic binding protein-like II"/>
    <property type="match status" value="1"/>
</dbReference>
<keyword evidence="2" id="KW-0805">Transcription regulation</keyword>
<dbReference type="EMBL" id="UIDD01000007">
    <property type="protein sequence ID" value="SUQ63172.1"/>
    <property type="molecule type" value="Genomic_DNA"/>
</dbReference>
<dbReference type="SUPFAM" id="SSF46785">
    <property type="entry name" value="Winged helix' DNA-binding domain"/>
    <property type="match status" value="1"/>
</dbReference>
<dbReference type="InterPro" id="IPR000847">
    <property type="entry name" value="LysR_HTH_N"/>
</dbReference>
<dbReference type="Pfam" id="PF00126">
    <property type="entry name" value="HTH_1"/>
    <property type="match status" value="1"/>
</dbReference>
<evidence type="ECO:0000256" key="1">
    <source>
        <dbReference type="ARBA" id="ARBA00009437"/>
    </source>
</evidence>
<accession>A0A380SYS3</accession>
<dbReference type="PANTHER" id="PTHR30537:SF79">
    <property type="entry name" value="TRANSCRIPTIONAL REGULATOR-RELATED"/>
    <property type="match status" value="1"/>
</dbReference>
<dbReference type="GO" id="GO:0006351">
    <property type="term" value="P:DNA-templated transcription"/>
    <property type="evidence" value="ECO:0007669"/>
    <property type="project" value="TreeGrafter"/>
</dbReference>
<evidence type="ECO:0000256" key="3">
    <source>
        <dbReference type="ARBA" id="ARBA00023125"/>
    </source>
</evidence>
<dbReference type="InterPro" id="IPR036390">
    <property type="entry name" value="WH_DNA-bd_sf"/>
</dbReference>
<sequence>MTYSSDDIFPPFEALQAALAAASTGSFTAAAAELEVTHATISRRVEMAEKWFQCSLFDRHARGVTVTATGQIALAKVAHAFDQLKQARQPRPVGHTLPIVKLATTPSFARFWLIPRLTELEGTTQDLRIELVTSALNASLSSGEVDLAIRYGRGQWNDGDEEPLFEESLCPVVSPEVLAMNEQPLSLIQDTALLHTGDTTLWRAWMSHHGKRLTSKPIDRVMGDYAQAIEAARSGLGIALWNPTIHSLDAFNGQLVALNELSCPSPLRFFLLSKPGPAHTPPMRVRSRLLRLLSTGFPF</sequence>
<feature type="domain" description="HTH lysR-type" evidence="5">
    <location>
        <begin position="10"/>
        <end position="67"/>
    </location>
</feature>
<proteinExistence type="inferred from homology"/>
<dbReference type="InterPro" id="IPR036388">
    <property type="entry name" value="WH-like_DNA-bd_sf"/>
</dbReference>
<evidence type="ECO:0000256" key="2">
    <source>
        <dbReference type="ARBA" id="ARBA00023015"/>
    </source>
</evidence>
<reference evidence="7" key="1">
    <citation type="submission" date="2018-07" db="EMBL/GenBank/DDBJ databases">
        <authorList>
            <person name="Blom J."/>
        </authorList>
    </citation>
    <scope>NUCLEOTIDE SEQUENCE [LARGE SCALE GENOMIC DNA]</scope>
    <source>
        <strain evidence="7">CCOS 864</strain>
    </source>
</reference>
<evidence type="ECO:0000313" key="7">
    <source>
        <dbReference type="Proteomes" id="UP000255177"/>
    </source>
</evidence>
<dbReference type="Gene3D" id="1.10.10.10">
    <property type="entry name" value="Winged helix-like DNA-binding domain superfamily/Winged helix DNA-binding domain"/>
    <property type="match status" value="1"/>
</dbReference>
<name>A0A380SYS3_9PSED</name>
<keyword evidence="3" id="KW-0238">DNA-binding</keyword>
<protein>
    <submittedName>
        <fullName evidence="6">Glycine cleavage system transcriptional activator</fullName>
    </submittedName>
</protein>
<dbReference type="PROSITE" id="PS50931">
    <property type="entry name" value="HTH_LYSR"/>
    <property type="match status" value="1"/>
</dbReference>
<dbReference type="GO" id="GO:0043565">
    <property type="term" value="F:sequence-specific DNA binding"/>
    <property type="evidence" value="ECO:0007669"/>
    <property type="project" value="TreeGrafter"/>
</dbReference>
<dbReference type="AlphaFoldDB" id="A0A380SYS3"/>
<dbReference type="InterPro" id="IPR058163">
    <property type="entry name" value="LysR-type_TF_proteobact-type"/>
</dbReference>
<evidence type="ECO:0000259" key="5">
    <source>
        <dbReference type="PROSITE" id="PS50931"/>
    </source>
</evidence>
<comment type="similarity">
    <text evidence="1">Belongs to the LysR transcriptional regulatory family.</text>
</comment>
<organism evidence="6 7">
    <name type="scientific">Pseudomonas wadenswilerensis</name>
    <dbReference type="NCBI Taxonomy" id="1785161"/>
    <lineage>
        <taxon>Bacteria</taxon>
        <taxon>Pseudomonadati</taxon>
        <taxon>Pseudomonadota</taxon>
        <taxon>Gammaproteobacteria</taxon>
        <taxon>Pseudomonadales</taxon>
        <taxon>Pseudomonadaceae</taxon>
        <taxon>Pseudomonas</taxon>
    </lineage>
</organism>
<dbReference type="Proteomes" id="UP000255177">
    <property type="component" value="Unassembled WGS sequence"/>
</dbReference>
<dbReference type="Pfam" id="PF03466">
    <property type="entry name" value="LysR_substrate"/>
    <property type="match status" value="1"/>
</dbReference>
<keyword evidence="4" id="KW-0804">Transcription</keyword>